<dbReference type="InterPro" id="IPR003660">
    <property type="entry name" value="HAMP_dom"/>
</dbReference>
<dbReference type="PROSITE" id="PS50885">
    <property type="entry name" value="HAMP"/>
    <property type="match status" value="1"/>
</dbReference>
<keyword evidence="4" id="KW-0597">Phosphoprotein</keyword>
<dbReference type="RefSeq" id="WP_377963197.1">
    <property type="nucleotide sequence ID" value="NZ_JBHZOL010000044.1"/>
</dbReference>
<dbReference type="InterPro" id="IPR050736">
    <property type="entry name" value="Sensor_HK_Regulatory"/>
</dbReference>
<evidence type="ECO:0000259" key="10">
    <source>
        <dbReference type="PROSITE" id="PS50885"/>
    </source>
</evidence>
<proteinExistence type="predicted"/>
<dbReference type="PANTHER" id="PTHR43711">
    <property type="entry name" value="TWO-COMPONENT HISTIDINE KINASE"/>
    <property type="match status" value="1"/>
</dbReference>
<evidence type="ECO:0000256" key="8">
    <source>
        <dbReference type="SAM" id="Phobius"/>
    </source>
</evidence>
<reference evidence="11 12" key="1">
    <citation type="submission" date="2024-10" db="EMBL/GenBank/DDBJ databases">
        <authorList>
            <person name="Ratan Roy A."/>
            <person name="Morales Sandoval P.H."/>
            <person name="De Los Santos Villalobos S."/>
            <person name="Chakraborty S."/>
            <person name="Mukherjee J."/>
        </authorList>
    </citation>
    <scope>NUCLEOTIDE SEQUENCE [LARGE SCALE GENOMIC DNA]</scope>
    <source>
        <strain evidence="11 12">S1</strain>
    </source>
</reference>
<dbReference type="InterPro" id="IPR004358">
    <property type="entry name" value="Sig_transdc_His_kin-like_C"/>
</dbReference>
<dbReference type="SMART" id="SM00388">
    <property type="entry name" value="HisKA"/>
    <property type="match status" value="1"/>
</dbReference>
<dbReference type="Proteomes" id="UP001600165">
    <property type="component" value="Unassembled WGS sequence"/>
</dbReference>
<comment type="subcellular location">
    <subcellularLocation>
        <location evidence="2">Membrane</location>
    </subcellularLocation>
</comment>
<feature type="domain" description="HAMP" evidence="10">
    <location>
        <begin position="112"/>
        <end position="159"/>
    </location>
</feature>
<dbReference type="EMBL" id="JBHZOL010000044">
    <property type="protein sequence ID" value="MFE4105931.1"/>
    <property type="molecule type" value="Genomic_DNA"/>
</dbReference>
<dbReference type="InterPro" id="IPR036890">
    <property type="entry name" value="HATPase_C_sf"/>
</dbReference>
<sequence length="395" mass="43751">MLPKAKPAVRRRSPNLRMRLWLSHILVGAISVGLITAISHTYKSLAFTREVERLQQNIDLEKGIREREAFSTRDVLVRFHQINNQGTLFSVVITVLVLTAWGCTVGQLIVCPLRKIELSVRQAAAGDLATRAPSSSIPEIHRLSLSINSLIASLHGVEERRQELMADLAHELRTPMTVIYGYVEMFEDGLAVSSEITQQMLAEMGRCHRLISDMLELAKVEAGHFPLFLDSFQPLPVVRSVLTMLKEQAAQAQCQLEITGSDDVPEVYGDRDRVKQILINLVSNAIAHAAAGTVKVKLWAQADEFWVAVTDTGEGIAPEDLPWVFERFWRGDKSRNSNTGSSGIGLAITKRLVELQGGHIEVESQLGQGTTFRFCLPVATPERSQEATLPQCVNG</sequence>
<evidence type="ECO:0000256" key="5">
    <source>
        <dbReference type="ARBA" id="ARBA00022679"/>
    </source>
</evidence>
<dbReference type="SMART" id="SM00387">
    <property type="entry name" value="HATPase_c"/>
    <property type="match status" value="1"/>
</dbReference>
<dbReference type="SUPFAM" id="SSF55874">
    <property type="entry name" value="ATPase domain of HSP90 chaperone/DNA topoisomerase II/histidine kinase"/>
    <property type="match status" value="1"/>
</dbReference>
<keyword evidence="8" id="KW-0472">Membrane</keyword>
<dbReference type="SUPFAM" id="SSF47384">
    <property type="entry name" value="Homodimeric domain of signal transducing histidine kinase"/>
    <property type="match status" value="1"/>
</dbReference>
<dbReference type="Pfam" id="PF00672">
    <property type="entry name" value="HAMP"/>
    <property type="match status" value="1"/>
</dbReference>
<dbReference type="Gene3D" id="1.10.287.130">
    <property type="match status" value="1"/>
</dbReference>
<dbReference type="Pfam" id="PF00512">
    <property type="entry name" value="HisKA"/>
    <property type="match status" value="1"/>
</dbReference>
<dbReference type="InterPro" id="IPR005467">
    <property type="entry name" value="His_kinase_dom"/>
</dbReference>
<dbReference type="InterPro" id="IPR003594">
    <property type="entry name" value="HATPase_dom"/>
</dbReference>
<evidence type="ECO:0000256" key="2">
    <source>
        <dbReference type="ARBA" id="ARBA00004370"/>
    </source>
</evidence>
<dbReference type="CDD" id="cd00082">
    <property type="entry name" value="HisKA"/>
    <property type="match status" value="1"/>
</dbReference>
<dbReference type="InterPro" id="IPR003661">
    <property type="entry name" value="HisK_dim/P_dom"/>
</dbReference>
<keyword evidence="6 11" id="KW-0418">Kinase</keyword>
<evidence type="ECO:0000256" key="3">
    <source>
        <dbReference type="ARBA" id="ARBA00012438"/>
    </source>
</evidence>
<keyword evidence="12" id="KW-1185">Reference proteome</keyword>
<dbReference type="GO" id="GO:0016301">
    <property type="term" value="F:kinase activity"/>
    <property type="evidence" value="ECO:0007669"/>
    <property type="project" value="UniProtKB-KW"/>
</dbReference>
<dbReference type="SMART" id="SM00304">
    <property type="entry name" value="HAMP"/>
    <property type="match status" value="1"/>
</dbReference>
<dbReference type="InterPro" id="IPR036097">
    <property type="entry name" value="HisK_dim/P_sf"/>
</dbReference>
<feature type="transmembrane region" description="Helical" evidence="8">
    <location>
        <begin position="88"/>
        <end position="111"/>
    </location>
</feature>
<feature type="domain" description="Histidine kinase" evidence="9">
    <location>
        <begin position="167"/>
        <end position="380"/>
    </location>
</feature>
<keyword evidence="8" id="KW-1133">Transmembrane helix</keyword>
<name>A0ABW6ICQ1_9CYAN</name>
<gene>
    <name evidence="11" type="ORF">ACFVKH_06570</name>
</gene>
<evidence type="ECO:0000313" key="11">
    <source>
        <dbReference type="EMBL" id="MFE4105931.1"/>
    </source>
</evidence>
<dbReference type="CDD" id="cd06225">
    <property type="entry name" value="HAMP"/>
    <property type="match status" value="1"/>
</dbReference>
<dbReference type="Pfam" id="PF02518">
    <property type="entry name" value="HATPase_c"/>
    <property type="match status" value="1"/>
</dbReference>
<dbReference type="Gene3D" id="6.10.340.10">
    <property type="match status" value="1"/>
</dbReference>
<feature type="transmembrane region" description="Helical" evidence="8">
    <location>
        <begin position="21"/>
        <end position="42"/>
    </location>
</feature>
<dbReference type="PANTHER" id="PTHR43711:SF1">
    <property type="entry name" value="HISTIDINE KINASE 1"/>
    <property type="match status" value="1"/>
</dbReference>
<protein>
    <recommendedName>
        <fullName evidence="3">histidine kinase</fullName>
        <ecNumber evidence="3">2.7.13.3</ecNumber>
    </recommendedName>
</protein>
<keyword evidence="8" id="KW-0812">Transmembrane</keyword>
<accession>A0ABW6ICQ1</accession>
<evidence type="ECO:0000256" key="6">
    <source>
        <dbReference type="ARBA" id="ARBA00022777"/>
    </source>
</evidence>
<keyword evidence="5" id="KW-0808">Transferase</keyword>
<evidence type="ECO:0000256" key="4">
    <source>
        <dbReference type="ARBA" id="ARBA00022553"/>
    </source>
</evidence>
<evidence type="ECO:0000259" key="9">
    <source>
        <dbReference type="PROSITE" id="PS50109"/>
    </source>
</evidence>
<evidence type="ECO:0000313" key="12">
    <source>
        <dbReference type="Proteomes" id="UP001600165"/>
    </source>
</evidence>
<evidence type="ECO:0000256" key="7">
    <source>
        <dbReference type="ARBA" id="ARBA00023012"/>
    </source>
</evidence>
<dbReference type="PROSITE" id="PS50109">
    <property type="entry name" value="HIS_KIN"/>
    <property type="match status" value="1"/>
</dbReference>
<evidence type="ECO:0000256" key="1">
    <source>
        <dbReference type="ARBA" id="ARBA00000085"/>
    </source>
</evidence>
<dbReference type="Gene3D" id="3.30.565.10">
    <property type="entry name" value="Histidine kinase-like ATPase, C-terminal domain"/>
    <property type="match status" value="1"/>
</dbReference>
<comment type="catalytic activity">
    <reaction evidence="1">
        <text>ATP + protein L-histidine = ADP + protein N-phospho-L-histidine.</text>
        <dbReference type="EC" id="2.7.13.3"/>
    </reaction>
</comment>
<dbReference type="EC" id="2.7.13.3" evidence="3"/>
<keyword evidence="7" id="KW-0902">Two-component regulatory system</keyword>
<comment type="caution">
    <text evidence="11">The sequence shown here is derived from an EMBL/GenBank/DDBJ whole genome shotgun (WGS) entry which is preliminary data.</text>
</comment>
<organism evidence="11 12">
    <name type="scientific">Almyronema epifaneia S1</name>
    <dbReference type="NCBI Taxonomy" id="2991925"/>
    <lineage>
        <taxon>Bacteria</taxon>
        <taxon>Bacillati</taxon>
        <taxon>Cyanobacteriota</taxon>
        <taxon>Cyanophyceae</taxon>
        <taxon>Nodosilineales</taxon>
        <taxon>Nodosilineaceae</taxon>
        <taxon>Almyronema</taxon>
        <taxon>Almyronema epifaneia</taxon>
    </lineage>
</organism>
<dbReference type="PRINTS" id="PR00344">
    <property type="entry name" value="BCTRLSENSOR"/>
</dbReference>